<dbReference type="GO" id="GO:0016020">
    <property type="term" value="C:membrane"/>
    <property type="evidence" value="ECO:0007669"/>
    <property type="project" value="UniProtKB-SubCell"/>
</dbReference>
<dbReference type="GO" id="GO:0004497">
    <property type="term" value="F:monooxygenase activity"/>
    <property type="evidence" value="ECO:0007669"/>
    <property type="project" value="UniProtKB-KW"/>
</dbReference>
<keyword evidence="7 12" id="KW-0560">Oxidoreductase</keyword>
<evidence type="ECO:0008006" key="16">
    <source>
        <dbReference type="Google" id="ProtNLM"/>
    </source>
</evidence>
<accession>A0A8T0MTX1</accession>
<dbReference type="PRINTS" id="PR00385">
    <property type="entry name" value="P450"/>
</dbReference>
<evidence type="ECO:0000256" key="13">
    <source>
        <dbReference type="SAM" id="SignalP"/>
    </source>
</evidence>
<evidence type="ECO:0000256" key="8">
    <source>
        <dbReference type="ARBA" id="ARBA00023004"/>
    </source>
</evidence>
<evidence type="ECO:0000256" key="2">
    <source>
        <dbReference type="ARBA" id="ARBA00010617"/>
    </source>
</evidence>
<keyword evidence="3 11" id="KW-0349">Heme</keyword>
<reference evidence="14" key="1">
    <citation type="submission" date="2020-05" db="EMBL/GenBank/DDBJ databases">
        <title>WGS assembly of Panicum virgatum.</title>
        <authorList>
            <person name="Lovell J.T."/>
            <person name="Jenkins J."/>
            <person name="Shu S."/>
            <person name="Juenger T.E."/>
            <person name="Schmutz J."/>
        </authorList>
    </citation>
    <scope>NUCLEOTIDE SEQUENCE</scope>
    <source>
        <strain evidence="14">AP13</strain>
    </source>
</reference>
<dbReference type="PRINTS" id="PR00463">
    <property type="entry name" value="EP450I"/>
</dbReference>
<evidence type="ECO:0000256" key="10">
    <source>
        <dbReference type="ARBA" id="ARBA00023136"/>
    </source>
</evidence>
<evidence type="ECO:0000313" key="15">
    <source>
        <dbReference type="Proteomes" id="UP000823388"/>
    </source>
</evidence>
<keyword evidence="8 11" id="KW-0408">Iron</keyword>
<organism evidence="14 15">
    <name type="scientific">Panicum virgatum</name>
    <name type="common">Blackwell switchgrass</name>
    <dbReference type="NCBI Taxonomy" id="38727"/>
    <lineage>
        <taxon>Eukaryota</taxon>
        <taxon>Viridiplantae</taxon>
        <taxon>Streptophyta</taxon>
        <taxon>Embryophyta</taxon>
        <taxon>Tracheophyta</taxon>
        <taxon>Spermatophyta</taxon>
        <taxon>Magnoliopsida</taxon>
        <taxon>Liliopsida</taxon>
        <taxon>Poales</taxon>
        <taxon>Poaceae</taxon>
        <taxon>PACMAD clade</taxon>
        <taxon>Panicoideae</taxon>
        <taxon>Panicodae</taxon>
        <taxon>Paniceae</taxon>
        <taxon>Panicinae</taxon>
        <taxon>Panicum</taxon>
        <taxon>Panicum sect. Hiantes</taxon>
    </lineage>
</organism>
<dbReference type="EMBL" id="CM029054">
    <property type="protein sequence ID" value="KAG2540507.1"/>
    <property type="molecule type" value="Genomic_DNA"/>
</dbReference>
<comment type="subcellular location">
    <subcellularLocation>
        <location evidence="1">Membrane</location>
    </subcellularLocation>
</comment>
<evidence type="ECO:0000256" key="3">
    <source>
        <dbReference type="ARBA" id="ARBA00022617"/>
    </source>
</evidence>
<keyword evidence="13" id="KW-0732">Signal</keyword>
<evidence type="ECO:0000256" key="9">
    <source>
        <dbReference type="ARBA" id="ARBA00023033"/>
    </source>
</evidence>
<dbReference type="InterPro" id="IPR017972">
    <property type="entry name" value="Cyt_P450_CS"/>
</dbReference>
<protein>
    <recommendedName>
        <fullName evidence="16">Cytochrome P450 709B2</fullName>
    </recommendedName>
</protein>
<dbReference type="GO" id="GO:0016705">
    <property type="term" value="F:oxidoreductase activity, acting on paired donors, with incorporation or reduction of molecular oxygen"/>
    <property type="evidence" value="ECO:0007669"/>
    <property type="project" value="InterPro"/>
</dbReference>
<comment type="similarity">
    <text evidence="2 12">Belongs to the cytochrome P450 family.</text>
</comment>
<name>A0A8T0MTX1_PANVG</name>
<dbReference type="GO" id="GO:0006629">
    <property type="term" value="P:lipid metabolic process"/>
    <property type="evidence" value="ECO:0007669"/>
    <property type="project" value="UniProtKB-ARBA"/>
</dbReference>
<feature type="binding site" description="axial binding residue" evidence="11">
    <location>
        <position position="461"/>
    </location>
    <ligand>
        <name>heme</name>
        <dbReference type="ChEBI" id="CHEBI:30413"/>
    </ligand>
    <ligandPart>
        <name>Fe</name>
        <dbReference type="ChEBI" id="CHEBI:18248"/>
    </ligandPart>
</feature>
<dbReference type="InterPro" id="IPR050665">
    <property type="entry name" value="Cytochrome_P450_Monooxygen"/>
</dbReference>
<feature type="signal peptide" evidence="13">
    <location>
        <begin position="1"/>
        <end position="26"/>
    </location>
</feature>
<dbReference type="InterPro" id="IPR036396">
    <property type="entry name" value="Cyt_P450_sf"/>
</dbReference>
<dbReference type="InterPro" id="IPR001128">
    <property type="entry name" value="Cyt_P450"/>
</dbReference>
<evidence type="ECO:0000256" key="7">
    <source>
        <dbReference type="ARBA" id="ARBA00023002"/>
    </source>
</evidence>
<keyword evidence="4" id="KW-0812">Transmembrane</keyword>
<evidence type="ECO:0000256" key="4">
    <source>
        <dbReference type="ARBA" id="ARBA00022692"/>
    </source>
</evidence>
<dbReference type="PANTHER" id="PTHR24282:SF135">
    <property type="entry name" value="CYTOCHROME P450 709B2"/>
    <property type="match status" value="1"/>
</dbReference>
<dbReference type="GO" id="GO:0020037">
    <property type="term" value="F:heme binding"/>
    <property type="evidence" value="ECO:0007669"/>
    <property type="project" value="InterPro"/>
</dbReference>
<feature type="chain" id="PRO_5035848814" description="Cytochrome P450 709B2" evidence="13">
    <location>
        <begin position="27"/>
        <end position="515"/>
    </location>
</feature>
<keyword evidence="9 12" id="KW-0503">Monooxygenase</keyword>
<evidence type="ECO:0000313" key="14">
    <source>
        <dbReference type="EMBL" id="KAG2540507.1"/>
    </source>
</evidence>
<keyword evidence="10" id="KW-0472">Membrane</keyword>
<dbReference type="InterPro" id="IPR002401">
    <property type="entry name" value="Cyt_P450_E_grp-I"/>
</dbReference>
<gene>
    <name evidence="14" type="ORF">PVAP13_9NG548500</name>
</gene>
<dbReference type="PANTHER" id="PTHR24282">
    <property type="entry name" value="CYTOCHROME P450 FAMILY MEMBER"/>
    <property type="match status" value="1"/>
</dbReference>
<sequence>MAAPALLVAAALLALAAAWLWDYAVARPRAVASMFQAQGVRGPPYRYLRGSNGDIRRMRAEADGVAVDARDHDYLRRVLPHFAAWKDKYGAPLLYWLGPKPGICLFDYESVRQVLKSGHFGKTDPHPAILALLGKGLAVVDGTDWVRHRRVTNPAFAMDKLKMMTTTMVTCAERLIRACEELASTNKSGEVEVEFSRHFQELTAEVISRTAFGSSYKEAKEVFHTQQQLMALAMATLLNLQLPGFKYLPTKNNRLNWMLEKKMRTKLMAIIQPRLASKGTGYGDDLLGLMLEACFMTEQGEKQDELALTMDEIIDECKTFFFAGHETTSHLLTWTMFLLSLYPEWQERLREEVLRECGRENPTADMLGKLKEMTMVLLETLRLYTPVLTMQREPISDIRLESFSIPKGTEIIIPIPILHRDKKVWGENANEFDPLRFENGITNAAKTPQALLSFSIGPRSCIGQNFAMLEAKSVMAMLLQKFSFTLSPKYVHAPTNLITLQPKFGLPIVLRPLNV</sequence>
<keyword evidence="5 11" id="KW-0479">Metal-binding</keyword>
<dbReference type="Gene3D" id="1.10.630.10">
    <property type="entry name" value="Cytochrome P450"/>
    <property type="match status" value="1"/>
</dbReference>
<evidence type="ECO:0000256" key="6">
    <source>
        <dbReference type="ARBA" id="ARBA00022989"/>
    </source>
</evidence>
<proteinExistence type="inferred from homology"/>
<dbReference type="Pfam" id="PF00067">
    <property type="entry name" value="p450"/>
    <property type="match status" value="1"/>
</dbReference>
<dbReference type="PROSITE" id="PS00086">
    <property type="entry name" value="CYTOCHROME_P450"/>
    <property type="match status" value="1"/>
</dbReference>
<comment type="caution">
    <text evidence="14">The sequence shown here is derived from an EMBL/GenBank/DDBJ whole genome shotgun (WGS) entry which is preliminary data.</text>
</comment>
<evidence type="ECO:0000256" key="11">
    <source>
        <dbReference type="PIRSR" id="PIRSR602401-1"/>
    </source>
</evidence>
<dbReference type="SUPFAM" id="SSF48264">
    <property type="entry name" value="Cytochrome P450"/>
    <property type="match status" value="1"/>
</dbReference>
<dbReference type="Proteomes" id="UP000823388">
    <property type="component" value="Chromosome 9N"/>
</dbReference>
<dbReference type="AlphaFoldDB" id="A0A8T0MTX1"/>
<comment type="cofactor">
    <cofactor evidence="11">
        <name>heme</name>
        <dbReference type="ChEBI" id="CHEBI:30413"/>
    </cofactor>
</comment>
<dbReference type="GO" id="GO:0005506">
    <property type="term" value="F:iron ion binding"/>
    <property type="evidence" value="ECO:0007669"/>
    <property type="project" value="InterPro"/>
</dbReference>
<keyword evidence="15" id="KW-1185">Reference proteome</keyword>
<evidence type="ECO:0000256" key="12">
    <source>
        <dbReference type="RuleBase" id="RU000461"/>
    </source>
</evidence>
<evidence type="ECO:0000256" key="5">
    <source>
        <dbReference type="ARBA" id="ARBA00022723"/>
    </source>
</evidence>
<keyword evidence="6" id="KW-1133">Transmembrane helix</keyword>
<evidence type="ECO:0000256" key="1">
    <source>
        <dbReference type="ARBA" id="ARBA00004370"/>
    </source>
</evidence>
<dbReference type="OrthoDB" id="634536at2759"/>